<accession>A0A5A5T860</accession>
<proteinExistence type="predicted"/>
<dbReference type="EMBL" id="BIXY01000009">
    <property type="protein sequence ID" value="GCF07346.1"/>
    <property type="molecule type" value="Genomic_DNA"/>
</dbReference>
<name>A0A5A5T860_9CHLR</name>
<dbReference type="AlphaFoldDB" id="A0A5A5T860"/>
<dbReference type="Proteomes" id="UP000322530">
    <property type="component" value="Unassembled WGS sequence"/>
</dbReference>
<gene>
    <name evidence="1" type="ORF">KDI_09100</name>
</gene>
<reference evidence="1 2" key="1">
    <citation type="submission" date="2019-01" db="EMBL/GenBank/DDBJ databases">
        <title>Draft genome sequence of Dictyobacter sp. Uno17.</title>
        <authorList>
            <person name="Wang C.M."/>
            <person name="Zheng Y."/>
            <person name="Sakai Y."/>
            <person name="Abe K."/>
            <person name="Yokota A."/>
            <person name="Yabe S."/>
        </authorList>
    </citation>
    <scope>NUCLEOTIDE SEQUENCE [LARGE SCALE GENOMIC DNA]</scope>
    <source>
        <strain evidence="1 2">Uno17</strain>
    </source>
</reference>
<protein>
    <submittedName>
        <fullName evidence="1">Uncharacterized protein</fullName>
    </submittedName>
</protein>
<evidence type="ECO:0000313" key="2">
    <source>
        <dbReference type="Proteomes" id="UP000322530"/>
    </source>
</evidence>
<organism evidence="1 2">
    <name type="scientific">Dictyobacter arantiisoli</name>
    <dbReference type="NCBI Taxonomy" id="2014874"/>
    <lineage>
        <taxon>Bacteria</taxon>
        <taxon>Bacillati</taxon>
        <taxon>Chloroflexota</taxon>
        <taxon>Ktedonobacteria</taxon>
        <taxon>Ktedonobacterales</taxon>
        <taxon>Dictyobacteraceae</taxon>
        <taxon>Dictyobacter</taxon>
    </lineage>
</organism>
<evidence type="ECO:0000313" key="1">
    <source>
        <dbReference type="EMBL" id="GCF07346.1"/>
    </source>
</evidence>
<sequence>MKTTHPFDAGNIAIYMARTATQEYVEDQAAQGKLLEVAKDEQRAVAYLAHTSLSQYMASGQIKVSMIERWICEAVASASQAHLH</sequence>
<keyword evidence="2" id="KW-1185">Reference proteome</keyword>
<comment type="caution">
    <text evidence="1">The sequence shown here is derived from an EMBL/GenBank/DDBJ whole genome shotgun (WGS) entry which is preliminary data.</text>
</comment>
<dbReference type="RefSeq" id="WP_149400377.1">
    <property type="nucleotide sequence ID" value="NZ_BIXY01000009.1"/>
</dbReference>